<evidence type="ECO:0000313" key="3">
    <source>
        <dbReference type="Proteomes" id="UP000537126"/>
    </source>
</evidence>
<evidence type="ECO:0000256" key="1">
    <source>
        <dbReference type="SAM" id="SignalP"/>
    </source>
</evidence>
<keyword evidence="1" id="KW-0732">Signal</keyword>
<accession>A0A846MNY0</accession>
<feature type="chain" id="PRO_5032947878" evidence="1">
    <location>
        <begin position="23"/>
        <end position="161"/>
    </location>
</feature>
<proteinExistence type="predicted"/>
<organism evidence="2 3">
    <name type="scientific">Thermonema lapsum</name>
    <dbReference type="NCBI Taxonomy" id="28195"/>
    <lineage>
        <taxon>Bacteria</taxon>
        <taxon>Pseudomonadati</taxon>
        <taxon>Bacteroidota</taxon>
        <taxon>Cytophagia</taxon>
        <taxon>Cytophagales</taxon>
        <taxon>Thermonemataceae</taxon>
        <taxon>Thermonema</taxon>
    </lineage>
</organism>
<reference evidence="2 3" key="1">
    <citation type="submission" date="2020-03" db="EMBL/GenBank/DDBJ databases">
        <title>Genomic Encyclopedia of Type Strains, Phase IV (KMG-IV): sequencing the most valuable type-strain genomes for metagenomic binning, comparative biology and taxonomic classification.</title>
        <authorList>
            <person name="Goeker M."/>
        </authorList>
    </citation>
    <scope>NUCLEOTIDE SEQUENCE [LARGE SCALE GENOMIC DNA]</scope>
    <source>
        <strain evidence="2 3">DSM 5718</strain>
    </source>
</reference>
<protein>
    <submittedName>
        <fullName evidence="2">Uncharacterized protein</fullName>
    </submittedName>
</protein>
<feature type="signal peptide" evidence="1">
    <location>
        <begin position="1"/>
        <end position="22"/>
    </location>
</feature>
<sequence length="161" mass="18032">MQKIFSLFALICFVSVSLEVMAQKEENNAAAEDSLSEEQRYLDAIEKSCLSKIADGFQVVKTYRFNVSTTPKEGYKIHQSYIFSSTARYNIAICGNWSEAQSPVIYVFDTHNKKLAESREGSLRITPQQGGIVRIVYEFKTPPVQLLGVSVIASAPKPKKK</sequence>
<comment type="caution">
    <text evidence="2">The sequence shown here is derived from an EMBL/GenBank/DDBJ whole genome shotgun (WGS) entry which is preliminary data.</text>
</comment>
<dbReference type="Proteomes" id="UP000537126">
    <property type="component" value="Unassembled WGS sequence"/>
</dbReference>
<dbReference type="AlphaFoldDB" id="A0A846MNY0"/>
<gene>
    <name evidence="2" type="ORF">FHS56_000749</name>
</gene>
<dbReference type="EMBL" id="JAASRN010000001">
    <property type="protein sequence ID" value="NIK73263.1"/>
    <property type="molecule type" value="Genomic_DNA"/>
</dbReference>
<name>A0A846MNY0_9BACT</name>
<dbReference type="RefSeq" id="WP_166918521.1">
    <property type="nucleotide sequence ID" value="NZ_JAASRN010000001.1"/>
</dbReference>
<evidence type="ECO:0000313" key="2">
    <source>
        <dbReference type="EMBL" id="NIK73263.1"/>
    </source>
</evidence>
<keyword evidence="3" id="KW-1185">Reference proteome</keyword>